<protein>
    <submittedName>
        <fullName evidence="5">Hypodermin-A-like</fullName>
    </submittedName>
</protein>
<keyword evidence="1" id="KW-1015">Disulfide bond</keyword>
<comment type="similarity">
    <text evidence="2">Belongs to the peptidase S1 family. CLIP subfamily.</text>
</comment>
<evidence type="ECO:0000256" key="1">
    <source>
        <dbReference type="ARBA" id="ARBA00023157"/>
    </source>
</evidence>
<dbReference type="Gene3D" id="2.40.10.10">
    <property type="entry name" value="Trypsin-like serine proteases"/>
    <property type="match status" value="2"/>
</dbReference>
<dbReference type="Proteomes" id="UP000504615">
    <property type="component" value="Unplaced"/>
</dbReference>
<dbReference type="GO" id="GO:0006508">
    <property type="term" value="P:proteolysis"/>
    <property type="evidence" value="ECO:0007669"/>
    <property type="project" value="InterPro"/>
</dbReference>
<name>A0A6I9WEG5_9HYME</name>
<dbReference type="AlphaFoldDB" id="A0A6I9WEG5"/>
<gene>
    <name evidence="5" type="primary">LOC105428621</name>
</gene>
<dbReference type="InterPro" id="IPR043504">
    <property type="entry name" value="Peptidase_S1_PA_chymotrypsin"/>
</dbReference>
<dbReference type="InterPro" id="IPR001254">
    <property type="entry name" value="Trypsin_dom"/>
</dbReference>
<proteinExistence type="inferred from homology"/>
<evidence type="ECO:0000256" key="2">
    <source>
        <dbReference type="ARBA" id="ARBA00024195"/>
    </source>
</evidence>
<keyword evidence="4" id="KW-1185">Reference proteome</keyword>
<organism evidence="4 5">
    <name type="scientific">Pogonomyrmex barbatus</name>
    <name type="common">red harvester ant</name>
    <dbReference type="NCBI Taxonomy" id="144034"/>
    <lineage>
        <taxon>Eukaryota</taxon>
        <taxon>Metazoa</taxon>
        <taxon>Ecdysozoa</taxon>
        <taxon>Arthropoda</taxon>
        <taxon>Hexapoda</taxon>
        <taxon>Insecta</taxon>
        <taxon>Pterygota</taxon>
        <taxon>Neoptera</taxon>
        <taxon>Endopterygota</taxon>
        <taxon>Hymenoptera</taxon>
        <taxon>Apocrita</taxon>
        <taxon>Aculeata</taxon>
        <taxon>Formicoidea</taxon>
        <taxon>Formicidae</taxon>
        <taxon>Myrmicinae</taxon>
        <taxon>Pogonomyrmex</taxon>
    </lineage>
</organism>
<dbReference type="GO" id="GO:0004252">
    <property type="term" value="F:serine-type endopeptidase activity"/>
    <property type="evidence" value="ECO:0007669"/>
    <property type="project" value="InterPro"/>
</dbReference>
<dbReference type="RefSeq" id="XP_011639326.1">
    <property type="nucleotide sequence ID" value="XM_011641024.1"/>
</dbReference>
<evidence type="ECO:0000313" key="5">
    <source>
        <dbReference type="RefSeq" id="XP_011639326.1"/>
    </source>
</evidence>
<dbReference type="InterPro" id="IPR009003">
    <property type="entry name" value="Peptidase_S1_PA"/>
</dbReference>
<dbReference type="Pfam" id="PF00089">
    <property type="entry name" value="Trypsin"/>
    <property type="match status" value="1"/>
</dbReference>
<reference evidence="5" key="1">
    <citation type="submission" date="2025-08" db="UniProtKB">
        <authorList>
            <consortium name="RefSeq"/>
        </authorList>
    </citation>
    <scope>IDENTIFICATION</scope>
</reference>
<sequence length="126" mass="14273">MSGRKSRAAAKEQLSLRVNGEHVCCAAIINKNWAVTVAYCIIKDPFKEITLCSGSSILYKNCTVHHVIKYFIHENYDSIINDYNIAIIQVTPAFSYNNTGAIKLTSNKHVRKNLGITCSWRYYLVI</sequence>
<dbReference type="PANTHER" id="PTHR24256">
    <property type="entry name" value="TRYPTASE-RELATED"/>
    <property type="match status" value="1"/>
</dbReference>
<evidence type="ECO:0000313" key="4">
    <source>
        <dbReference type="Proteomes" id="UP000504615"/>
    </source>
</evidence>
<accession>A0A6I9WEG5</accession>
<dbReference type="SUPFAM" id="SSF50494">
    <property type="entry name" value="Trypsin-like serine proteases"/>
    <property type="match status" value="1"/>
</dbReference>
<dbReference type="GeneID" id="105428621"/>
<dbReference type="InterPro" id="IPR051487">
    <property type="entry name" value="Ser/Thr_Proteases_Immune/Dev"/>
</dbReference>
<dbReference type="OrthoDB" id="10051896at2759"/>
<dbReference type="FunFam" id="2.40.10.10:FF:000068">
    <property type="entry name" value="transmembrane protease serine 2"/>
    <property type="match status" value="1"/>
</dbReference>
<dbReference type="KEGG" id="pbar:105428621"/>
<feature type="domain" description="Peptidase S1" evidence="3">
    <location>
        <begin position="11"/>
        <end position="107"/>
    </location>
</feature>
<evidence type="ECO:0000259" key="3">
    <source>
        <dbReference type="Pfam" id="PF00089"/>
    </source>
</evidence>